<evidence type="ECO:0000256" key="1">
    <source>
        <dbReference type="ARBA" id="ARBA00005442"/>
    </source>
</evidence>
<dbReference type="GO" id="GO:0003690">
    <property type="term" value="F:double-stranded DNA binding"/>
    <property type="evidence" value="ECO:0007669"/>
    <property type="project" value="InterPro"/>
</dbReference>
<dbReference type="InterPro" id="IPR018126">
    <property type="entry name" value="SASP_alpha/beta-type_CS"/>
</dbReference>
<reference evidence="3" key="1">
    <citation type="journal article" date="2023" name="Int. J. Syst. Evol. Microbiol.">
        <title>Collibacillus ludicampi gen. nov., sp. nov., a new soil bacterium of the family Alicyclobacillaceae.</title>
        <authorList>
            <person name="Jojima T."/>
            <person name="Ioku Y."/>
            <person name="Fukuta Y."/>
            <person name="Shirasaka N."/>
            <person name="Matsumura Y."/>
            <person name="Mori M."/>
        </authorList>
    </citation>
    <scope>NUCLEOTIDE SEQUENCE</scope>
    <source>
        <strain evidence="3">TP075</strain>
    </source>
</reference>
<dbReference type="Gene3D" id="6.10.10.80">
    <property type="entry name" value="Small, acid-soluble spore protein, alpha/beta type-like"/>
    <property type="match status" value="1"/>
</dbReference>
<dbReference type="InterPro" id="IPR038300">
    <property type="entry name" value="SASP_sf_alpha/beta"/>
</dbReference>
<comment type="similarity">
    <text evidence="1">Belongs to the alpha/beta-type SASP family.</text>
</comment>
<keyword evidence="2" id="KW-0238">DNA-binding</keyword>
<proteinExistence type="inferred from homology"/>
<dbReference type="Pfam" id="PF00269">
    <property type="entry name" value="SASP"/>
    <property type="match status" value="1"/>
</dbReference>
<organism evidence="3 4">
    <name type="scientific">Collibacillus ludicampi</name>
    <dbReference type="NCBI Taxonomy" id="2771369"/>
    <lineage>
        <taxon>Bacteria</taxon>
        <taxon>Bacillati</taxon>
        <taxon>Bacillota</taxon>
        <taxon>Bacilli</taxon>
        <taxon>Bacillales</taxon>
        <taxon>Alicyclobacillaceae</taxon>
        <taxon>Collibacillus</taxon>
    </lineage>
</organism>
<dbReference type="PROSITE" id="PS00304">
    <property type="entry name" value="SASP_1"/>
    <property type="match status" value="1"/>
</dbReference>
<sequence>MTNRRVLNPRASRSLERLKYEVAADLGLDDDIKAKGWENMTTREVGKIGGNMVREMIKFAEAEMAKRSE</sequence>
<dbReference type="AlphaFoldDB" id="A0AAV4LFZ4"/>
<evidence type="ECO:0000313" key="4">
    <source>
        <dbReference type="Proteomes" id="UP001057291"/>
    </source>
</evidence>
<dbReference type="GO" id="GO:0006265">
    <property type="term" value="P:DNA topological change"/>
    <property type="evidence" value="ECO:0007669"/>
    <property type="project" value="InterPro"/>
</dbReference>
<dbReference type="InterPro" id="IPR001448">
    <property type="entry name" value="SASP_alpha/beta-type"/>
</dbReference>
<protein>
    <submittedName>
        <fullName evidence="3">Small, acid-soluble spore protein, alpha/beta type</fullName>
    </submittedName>
</protein>
<keyword evidence="4" id="KW-1185">Reference proteome</keyword>
<dbReference type="RefSeq" id="WP_282199694.1">
    <property type="nucleotide sequence ID" value="NZ_BOQE01000001.1"/>
</dbReference>
<comment type="caution">
    <text evidence="3">The sequence shown here is derived from an EMBL/GenBank/DDBJ whole genome shotgun (WGS) entry which is preliminary data.</text>
</comment>
<accession>A0AAV4LFZ4</accession>
<evidence type="ECO:0000256" key="2">
    <source>
        <dbReference type="ARBA" id="ARBA00023125"/>
    </source>
</evidence>
<name>A0AAV4LFZ4_9BACL</name>
<evidence type="ECO:0000313" key="3">
    <source>
        <dbReference type="EMBL" id="GIM46623.1"/>
    </source>
</evidence>
<gene>
    <name evidence="3" type="ORF">DNHGIG_21720</name>
</gene>
<dbReference type="EMBL" id="BOQE01000001">
    <property type="protein sequence ID" value="GIM46623.1"/>
    <property type="molecule type" value="Genomic_DNA"/>
</dbReference>
<dbReference type="Proteomes" id="UP001057291">
    <property type="component" value="Unassembled WGS sequence"/>
</dbReference>